<name>A0ABV7LK85_9GAMM</name>
<dbReference type="SUPFAM" id="SSF161098">
    <property type="entry name" value="MetI-like"/>
    <property type="match status" value="1"/>
</dbReference>
<feature type="domain" description="ABC transmembrane type-1" evidence="10">
    <location>
        <begin position="17"/>
        <end position="201"/>
    </location>
</feature>
<evidence type="ECO:0000256" key="7">
    <source>
        <dbReference type="ARBA" id="ARBA00022989"/>
    </source>
</evidence>
<dbReference type="InterPro" id="IPR010065">
    <property type="entry name" value="AA_ABC_transptr_permease_3TM"/>
</dbReference>
<protein>
    <submittedName>
        <fullName evidence="11">Amino acid ABC transporter permease</fullName>
    </submittedName>
</protein>
<sequence length="224" mass="24427">MVFDTLVAEFPFLLRGLWIGIQLLAALLTLGFVLGLALSVMSIYGHWTLRLFSVAFERVFRGIPEIVLLLLFFYGVGELISLSPFVAAVIALGLRSTAYQAQIFRGAMQSVSGGEVMAARALGMSRLGAIWHIVLPQALRRSIGPWTNEYSAELKATSLAYVIGVVELTRQASYIVSNLQGNTLTVFALVAAMYFVVNRLGNAGLYALERKMTIPGFEGRGTES</sequence>
<evidence type="ECO:0000259" key="10">
    <source>
        <dbReference type="PROSITE" id="PS50928"/>
    </source>
</evidence>
<dbReference type="PANTHER" id="PTHR30614:SF0">
    <property type="entry name" value="L-CYSTINE TRANSPORT SYSTEM PERMEASE PROTEIN TCYL"/>
    <property type="match status" value="1"/>
</dbReference>
<evidence type="ECO:0000313" key="11">
    <source>
        <dbReference type="EMBL" id="MFC3282937.1"/>
    </source>
</evidence>
<reference evidence="12" key="1">
    <citation type="journal article" date="2019" name="Int. J. Syst. Evol. Microbiol.">
        <title>The Global Catalogue of Microorganisms (GCM) 10K type strain sequencing project: providing services to taxonomists for standard genome sequencing and annotation.</title>
        <authorList>
            <consortium name="The Broad Institute Genomics Platform"/>
            <consortium name="The Broad Institute Genome Sequencing Center for Infectious Disease"/>
            <person name="Wu L."/>
            <person name="Ma J."/>
        </authorList>
    </citation>
    <scope>NUCLEOTIDE SEQUENCE [LARGE SCALE GENOMIC DNA]</scope>
    <source>
        <strain evidence="12">CECT 7698</strain>
    </source>
</reference>
<evidence type="ECO:0000256" key="2">
    <source>
        <dbReference type="ARBA" id="ARBA00010072"/>
    </source>
</evidence>
<accession>A0ABV7LK85</accession>
<comment type="subcellular location">
    <subcellularLocation>
        <location evidence="1">Cell inner membrane</location>
        <topology evidence="1">Multi-pass membrane protein</topology>
    </subcellularLocation>
    <subcellularLocation>
        <location evidence="9">Cell membrane</location>
        <topology evidence="9">Multi-pass membrane protein</topology>
    </subcellularLocation>
</comment>
<comment type="similarity">
    <text evidence="2">Belongs to the binding-protein-dependent transport system permease family. HisMQ subfamily.</text>
</comment>
<dbReference type="EMBL" id="JBHRUG010000011">
    <property type="protein sequence ID" value="MFC3282937.1"/>
    <property type="molecule type" value="Genomic_DNA"/>
</dbReference>
<evidence type="ECO:0000313" key="12">
    <source>
        <dbReference type="Proteomes" id="UP001595579"/>
    </source>
</evidence>
<dbReference type="RefSeq" id="WP_386772012.1">
    <property type="nucleotide sequence ID" value="NZ_JBHRUG010000011.1"/>
</dbReference>
<dbReference type="PANTHER" id="PTHR30614">
    <property type="entry name" value="MEMBRANE COMPONENT OF AMINO ACID ABC TRANSPORTER"/>
    <property type="match status" value="1"/>
</dbReference>
<evidence type="ECO:0000256" key="4">
    <source>
        <dbReference type="ARBA" id="ARBA00022475"/>
    </source>
</evidence>
<evidence type="ECO:0000256" key="5">
    <source>
        <dbReference type="ARBA" id="ARBA00022692"/>
    </source>
</evidence>
<evidence type="ECO:0000256" key="9">
    <source>
        <dbReference type="RuleBase" id="RU363032"/>
    </source>
</evidence>
<dbReference type="Gene3D" id="1.10.3720.10">
    <property type="entry name" value="MetI-like"/>
    <property type="match status" value="1"/>
</dbReference>
<keyword evidence="7 9" id="KW-1133">Transmembrane helix</keyword>
<evidence type="ECO:0000256" key="3">
    <source>
        <dbReference type="ARBA" id="ARBA00022448"/>
    </source>
</evidence>
<dbReference type="Proteomes" id="UP001595579">
    <property type="component" value="Unassembled WGS sequence"/>
</dbReference>
<keyword evidence="8 9" id="KW-0472">Membrane</keyword>
<dbReference type="CDD" id="cd06261">
    <property type="entry name" value="TM_PBP2"/>
    <property type="match status" value="1"/>
</dbReference>
<evidence type="ECO:0000256" key="8">
    <source>
        <dbReference type="ARBA" id="ARBA00023136"/>
    </source>
</evidence>
<proteinExistence type="inferred from homology"/>
<evidence type="ECO:0000256" key="6">
    <source>
        <dbReference type="ARBA" id="ARBA00022970"/>
    </source>
</evidence>
<gene>
    <name evidence="11" type="ORF">ACFOEV_04850</name>
</gene>
<keyword evidence="3 9" id="KW-0813">Transport</keyword>
<organism evidence="11 12">
    <name type="scientific">Litchfieldella rifensis</name>
    <dbReference type="NCBI Taxonomy" id="762643"/>
    <lineage>
        <taxon>Bacteria</taxon>
        <taxon>Pseudomonadati</taxon>
        <taxon>Pseudomonadota</taxon>
        <taxon>Gammaproteobacteria</taxon>
        <taxon>Oceanospirillales</taxon>
        <taxon>Halomonadaceae</taxon>
        <taxon>Litchfieldella</taxon>
    </lineage>
</organism>
<keyword evidence="12" id="KW-1185">Reference proteome</keyword>
<dbReference type="NCBIfam" id="TIGR01726">
    <property type="entry name" value="HEQRo_perm_3TM"/>
    <property type="match status" value="1"/>
</dbReference>
<feature type="transmembrane region" description="Helical" evidence="9">
    <location>
        <begin position="66"/>
        <end position="94"/>
    </location>
</feature>
<dbReference type="InterPro" id="IPR043429">
    <property type="entry name" value="ArtM/GltK/GlnP/TcyL/YhdX-like"/>
</dbReference>
<keyword evidence="6" id="KW-0029">Amino-acid transport</keyword>
<evidence type="ECO:0000256" key="1">
    <source>
        <dbReference type="ARBA" id="ARBA00004429"/>
    </source>
</evidence>
<comment type="caution">
    <text evidence="11">The sequence shown here is derived from an EMBL/GenBank/DDBJ whole genome shotgun (WGS) entry which is preliminary data.</text>
</comment>
<dbReference type="Pfam" id="PF00528">
    <property type="entry name" value="BPD_transp_1"/>
    <property type="match status" value="1"/>
</dbReference>
<keyword evidence="4" id="KW-1003">Cell membrane</keyword>
<dbReference type="PROSITE" id="PS50928">
    <property type="entry name" value="ABC_TM1"/>
    <property type="match status" value="1"/>
</dbReference>
<feature type="transmembrane region" description="Helical" evidence="9">
    <location>
        <begin position="20"/>
        <end position="45"/>
    </location>
</feature>
<dbReference type="InterPro" id="IPR000515">
    <property type="entry name" value="MetI-like"/>
</dbReference>
<keyword evidence="5 9" id="KW-0812">Transmembrane</keyword>
<dbReference type="InterPro" id="IPR035906">
    <property type="entry name" value="MetI-like_sf"/>
</dbReference>